<feature type="region of interest" description="Disordered" evidence="1">
    <location>
        <begin position="26"/>
        <end position="45"/>
    </location>
</feature>
<feature type="region of interest" description="Disordered" evidence="1">
    <location>
        <begin position="58"/>
        <end position="86"/>
    </location>
</feature>
<comment type="caution">
    <text evidence="2">The sequence shown here is derived from an EMBL/GenBank/DDBJ whole genome shotgun (WGS) entry which is preliminary data.</text>
</comment>
<gene>
    <name evidence="2" type="ORF">EVAR_24182_1</name>
</gene>
<name>A0A4C1W636_EUMVA</name>
<dbReference type="Proteomes" id="UP000299102">
    <property type="component" value="Unassembled WGS sequence"/>
</dbReference>
<evidence type="ECO:0000313" key="3">
    <source>
        <dbReference type="Proteomes" id="UP000299102"/>
    </source>
</evidence>
<proteinExistence type="predicted"/>
<sequence>MARGGAFLCHYAATTLEMSGRRCAYTPRHRRAGVGPDPGGDRRKLKCFRKSPVEQLFKDVNKSSQKNSDGRRSRTVYASAASRSVR</sequence>
<dbReference type="EMBL" id="BGZK01000475">
    <property type="protein sequence ID" value="GBP45989.1"/>
    <property type="molecule type" value="Genomic_DNA"/>
</dbReference>
<organism evidence="2 3">
    <name type="scientific">Eumeta variegata</name>
    <name type="common">Bagworm moth</name>
    <name type="synonym">Eumeta japonica</name>
    <dbReference type="NCBI Taxonomy" id="151549"/>
    <lineage>
        <taxon>Eukaryota</taxon>
        <taxon>Metazoa</taxon>
        <taxon>Ecdysozoa</taxon>
        <taxon>Arthropoda</taxon>
        <taxon>Hexapoda</taxon>
        <taxon>Insecta</taxon>
        <taxon>Pterygota</taxon>
        <taxon>Neoptera</taxon>
        <taxon>Endopterygota</taxon>
        <taxon>Lepidoptera</taxon>
        <taxon>Glossata</taxon>
        <taxon>Ditrysia</taxon>
        <taxon>Tineoidea</taxon>
        <taxon>Psychidae</taxon>
        <taxon>Oiketicinae</taxon>
        <taxon>Eumeta</taxon>
    </lineage>
</organism>
<dbReference type="AlphaFoldDB" id="A0A4C1W636"/>
<accession>A0A4C1W636</accession>
<protein>
    <submittedName>
        <fullName evidence="2">Uncharacterized protein</fullName>
    </submittedName>
</protein>
<evidence type="ECO:0000313" key="2">
    <source>
        <dbReference type="EMBL" id="GBP45989.1"/>
    </source>
</evidence>
<evidence type="ECO:0000256" key="1">
    <source>
        <dbReference type="SAM" id="MobiDB-lite"/>
    </source>
</evidence>
<keyword evidence="3" id="KW-1185">Reference proteome</keyword>
<reference evidence="2 3" key="1">
    <citation type="journal article" date="2019" name="Commun. Biol.">
        <title>The bagworm genome reveals a unique fibroin gene that provides high tensile strength.</title>
        <authorList>
            <person name="Kono N."/>
            <person name="Nakamura H."/>
            <person name="Ohtoshi R."/>
            <person name="Tomita M."/>
            <person name="Numata K."/>
            <person name="Arakawa K."/>
        </authorList>
    </citation>
    <scope>NUCLEOTIDE SEQUENCE [LARGE SCALE GENOMIC DNA]</scope>
</reference>